<organism evidence="1 2">
    <name type="scientific">Leptospira yanagawae serovar Saopaulo str. Sao Paulo = ATCC 700523</name>
    <dbReference type="NCBI Taxonomy" id="1249483"/>
    <lineage>
        <taxon>Bacteria</taxon>
        <taxon>Pseudomonadati</taxon>
        <taxon>Spirochaetota</taxon>
        <taxon>Spirochaetia</taxon>
        <taxon>Leptospirales</taxon>
        <taxon>Leptospiraceae</taxon>
        <taxon>Leptospira</taxon>
    </lineage>
</organism>
<dbReference type="SUPFAM" id="SSF50998">
    <property type="entry name" value="Quinoprotein alcohol dehydrogenase-like"/>
    <property type="match status" value="1"/>
</dbReference>
<proteinExistence type="predicted"/>
<dbReference type="AlphaFoldDB" id="A0A5E8H9N0"/>
<sequence>MKIYFQTLLLLFGFYLISCKPGELSNPCDPGSKSYRTGTILRFLVKDSSPSCLPGFPKVPLDLWGAHDTNPSNVEIFGLAVHDNKVYLGGIFSYFGPNTGSAAILNTTNGQLVPYESCPYLEILSSATVAIPDGENGFYVGGIFTYAKGQNRPSLIHIKSDCQLDTSFNVGTGSNAVLINDLALVGDKLYIAGNFTVWNGVSKNYLAAVNRITGELDLNWTPSTNGPVYSFAKDTDGLFIAGSFSTLNGGNFGRLAKVTYDTGATISSFNTNALITLGDVRGISLGVNGSGNKVLFAGGNFTIASNFNARAFDMNGALTSWNPIPNSTVEIVVFHQNKVYLGGFFTTIGGATSRNYFAVVDNGNGVVSSENLLLDASSSISHMAIQDGKLYVLGSFSTVFGQERKNAFSIDPLTGILTDWNPRFTSAFTFPYGRIAFSNDGSRVLVPGDFSSVNIINRNGFGSIDLVTGKPTDFEPYVNGSIASFHMDGDILYVGGNFTQAFGQSRERFFAYNLKNKRLEGMSPSLSNVVETIKTDDSFVYVGGQFQNANGQIRNRLARYPKLDGTINSWNPNVSDIVETVLPFEDKVIIGGSFNDIGGFTAQRLGAASKSTGANLNYPSATIFPNSTVNSLGIMNNLLFFGGNFTNYGVTPSLGLGAIDMSNGSYINTNISFDSTVIALGICENGKGGVGGSFTTVNGVSQQGFILYDFAKRETLSFNPYSVGTIHTIFPNQNKLFFAGSLSEYQRHPKGGYSFVDLENLH</sequence>
<dbReference type="EMBL" id="AOGX02000039">
    <property type="protein sequence ID" value="EOQ87350.1"/>
    <property type="molecule type" value="Genomic_DNA"/>
</dbReference>
<dbReference type="InterPro" id="IPR011047">
    <property type="entry name" value="Quinoprotein_ADH-like_sf"/>
</dbReference>
<dbReference type="InterPro" id="IPR013431">
    <property type="entry name" value="Delta_60_rpt"/>
</dbReference>
<accession>A0A5E8H9N0</accession>
<comment type="caution">
    <text evidence="1">The sequence shown here is derived from an EMBL/GenBank/DDBJ whole genome shotgun (WGS) entry which is preliminary data.</text>
</comment>
<name>A0A5E8H9N0_9LEPT</name>
<gene>
    <name evidence="1" type="ORF">LEP1GSC202_3549</name>
</gene>
<reference evidence="1 2" key="1">
    <citation type="submission" date="2013-04" db="EMBL/GenBank/DDBJ databases">
        <authorList>
            <person name="Harkins D.M."/>
            <person name="Durkin A.S."/>
            <person name="Brinkac L.M."/>
            <person name="Haft D.H."/>
            <person name="Selengut J.D."/>
            <person name="Sanka R."/>
            <person name="DePew J."/>
            <person name="Purushe J."/>
            <person name="Hartskeerl R.A."/>
            <person name="Ahmed A."/>
            <person name="van der Linden H."/>
            <person name="Goris M.G.A."/>
            <person name="Vinetz J.M."/>
            <person name="Sutton G.G."/>
            <person name="Nierman W.C."/>
            <person name="Fouts D.E."/>
        </authorList>
    </citation>
    <scope>NUCLEOTIDE SEQUENCE [LARGE SCALE GENOMIC DNA]</scope>
    <source>
        <strain evidence="1 2">Sao Paulo</strain>
    </source>
</reference>
<dbReference type="RefSeq" id="WP_015679013.1">
    <property type="nucleotide sequence ID" value="NZ_AOGX02000039.1"/>
</dbReference>
<dbReference type="Pfam" id="PF17164">
    <property type="entry name" value="DUF5122"/>
    <property type="match status" value="1"/>
</dbReference>
<dbReference type="PANTHER" id="PTHR31778:SF2">
    <property type="entry name" value="BUD SITE SELECTION PROTEIN RAX2"/>
    <property type="match status" value="1"/>
</dbReference>
<protein>
    <submittedName>
        <fullName evidence="1">Uncharacterized protein</fullName>
    </submittedName>
</protein>
<dbReference type="PANTHER" id="PTHR31778">
    <property type="entry name" value="BUD SITE SELECTION PROTEIN RAX2"/>
    <property type="match status" value="1"/>
</dbReference>
<dbReference type="Proteomes" id="UP000013996">
    <property type="component" value="Unassembled WGS sequence"/>
</dbReference>
<dbReference type="Gene3D" id="2.80.10.50">
    <property type="match status" value="1"/>
</dbReference>
<evidence type="ECO:0000313" key="2">
    <source>
        <dbReference type="Proteomes" id="UP000013996"/>
    </source>
</evidence>
<dbReference type="STRING" id="1249483.LEP1GSC202_3549"/>
<dbReference type="OrthoDB" id="340196at2"/>
<evidence type="ECO:0000313" key="1">
    <source>
        <dbReference type="EMBL" id="EOQ87350.1"/>
    </source>
</evidence>
<dbReference type="GO" id="GO:1902929">
    <property type="term" value="C:plasma membrane of growing cell tip"/>
    <property type="evidence" value="ECO:0007669"/>
    <property type="project" value="TreeGrafter"/>
</dbReference>